<dbReference type="SUPFAM" id="SSF53850">
    <property type="entry name" value="Periplasmic binding protein-like II"/>
    <property type="match status" value="1"/>
</dbReference>
<evidence type="ECO:0000256" key="1">
    <source>
        <dbReference type="ARBA" id="ARBA00009437"/>
    </source>
</evidence>
<dbReference type="SUPFAM" id="SSF46785">
    <property type="entry name" value="Winged helix' DNA-binding domain"/>
    <property type="match status" value="1"/>
</dbReference>
<dbReference type="Pfam" id="PF00126">
    <property type="entry name" value="HTH_1"/>
    <property type="match status" value="1"/>
</dbReference>
<name>A0A4R1XIQ9_ACICA</name>
<comment type="caution">
    <text evidence="6">The sequence shown here is derived from an EMBL/GenBank/DDBJ whole genome shotgun (WGS) entry which is preliminary data.</text>
</comment>
<dbReference type="PRINTS" id="PR00039">
    <property type="entry name" value="HTHLYSR"/>
</dbReference>
<reference evidence="6 7" key="1">
    <citation type="submission" date="2019-03" db="EMBL/GenBank/DDBJ databases">
        <title>Genomic analyses of the natural microbiome of Caenorhabditis elegans.</title>
        <authorList>
            <person name="Samuel B."/>
        </authorList>
    </citation>
    <scope>NUCLEOTIDE SEQUENCE [LARGE SCALE GENOMIC DNA]</scope>
    <source>
        <strain evidence="6 7">JUb89</strain>
    </source>
</reference>
<dbReference type="OrthoDB" id="5526340at2"/>
<dbReference type="PANTHER" id="PTHR30537:SF74">
    <property type="entry name" value="HTH-TYPE TRANSCRIPTIONAL REGULATOR TRPI"/>
    <property type="match status" value="1"/>
</dbReference>
<dbReference type="Proteomes" id="UP000294963">
    <property type="component" value="Unassembled WGS sequence"/>
</dbReference>
<evidence type="ECO:0000259" key="5">
    <source>
        <dbReference type="PROSITE" id="PS50931"/>
    </source>
</evidence>
<dbReference type="Pfam" id="PF03466">
    <property type="entry name" value="LysR_substrate"/>
    <property type="match status" value="1"/>
</dbReference>
<dbReference type="GO" id="GO:0003700">
    <property type="term" value="F:DNA-binding transcription factor activity"/>
    <property type="evidence" value="ECO:0007669"/>
    <property type="project" value="InterPro"/>
</dbReference>
<dbReference type="InterPro" id="IPR036388">
    <property type="entry name" value="WH-like_DNA-bd_sf"/>
</dbReference>
<dbReference type="GO" id="GO:0043565">
    <property type="term" value="F:sequence-specific DNA binding"/>
    <property type="evidence" value="ECO:0007669"/>
    <property type="project" value="TreeGrafter"/>
</dbReference>
<keyword evidence="4" id="KW-0804">Transcription</keyword>
<comment type="similarity">
    <text evidence="1">Belongs to the LysR transcriptional regulatory family.</text>
</comment>
<organism evidence="6 7">
    <name type="scientific">Acinetobacter calcoaceticus</name>
    <dbReference type="NCBI Taxonomy" id="471"/>
    <lineage>
        <taxon>Bacteria</taxon>
        <taxon>Pseudomonadati</taxon>
        <taxon>Pseudomonadota</taxon>
        <taxon>Gammaproteobacteria</taxon>
        <taxon>Moraxellales</taxon>
        <taxon>Moraxellaceae</taxon>
        <taxon>Acinetobacter</taxon>
        <taxon>Acinetobacter calcoaceticus/baumannii complex</taxon>
    </lineage>
</organism>
<gene>
    <name evidence="6" type="ORF">EC844_11951</name>
</gene>
<sequence length="302" mass="34611">MMDKLNLKGLRFFHFVAQYGTISLAAEKLCITQGAVSKQILNLEQGLGLDLFIRAQKKMILTEHGRQLYDCTQSIFQHLAQCLTQLQQADQKQANLVLSCEPTIAMKWLIPRLADFHHQYPDIEINLRTAGGPVDWHTQGIDLALRRNDFKIEQHLYAEKIADEYMCCVAKPAPNPAITSMYISSSRPDIWKTFIGYQQTDPQAIKALATVKPKQLEHFYLCLEACLAGLGASICSIYMIEKELEYLILQPLSQIYTDQTSYLLISATPFEQDQRKQCFKHWLSAQMQQTQHRVFLKHQVSS</sequence>
<keyword evidence="3 6" id="KW-0238">DNA-binding</keyword>
<feature type="domain" description="HTH lysR-type" evidence="5">
    <location>
        <begin position="5"/>
        <end position="62"/>
    </location>
</feature>
<evidence type="ECO:0000256" key="3">
    <source>
        <dbReference type="ARBA" id="ARBA00023125"/>
    </source>
</evidence>
<proteinExistence type="inferred from homology"/>
<evidence type="ECO:0000256" key="4">
    <source>
        <dbReference type="ARBA" id="ARBA00023163"/>
    </source>
</evidence>
<accession>A0A4R1XIQ9</accession>
<evidence type="ECO:0000313" key="6">
    <source>
        <dbReference type="EMBL" id="TCM63837.1"/>
    </source>
</evidence>
<dbReference type="Gene3D" id="1.10.10.10">
    <property type="entry name" value="Winged helix-like DNA-binding domain superfamily/Winged helix DNA-binding domain"/>
    <property type="match status" value="1"/>
</dbReference>
<dbReference type="GO" id="GO:0006351">
    <property type="term" value="P:DNA-templated transcription"/>
    <property type="evidence" value="ECO:0007669"/>
    <property type="project" value="TreeGrafter"/>
</dbReference>
<dbReference type="InterPro" id="IPR058163">
    <property type="entry name" value="LysR-type_TF_proteobact-type"/>
</dbReference>
<dbReference type="PROSITE" id="PS50931">
    <property type="entry name" value="HTH_LYSR"/>
    <property type="match status" value="1"/>
</dbReference>
<keyword evidence="2" id="KW-0805">Transcription regulation</keyword>
<dbReference type="InterPro" id="IPR000847">
    <property type="entry name" value="LysR_HTH_N"/>
</dbReference>
<dbReference type="PANTHER" id="PTHR30537">
    <property type="entry name" value="HTH-TYPE TRANSCRIPTIONAL REGULATOR"/>
    <property type="match status" value="1"/>
</dbReference>
<dbReference type="EMBL" id="SLVJ01000019">
    <property type="protein sequence ID" value="TCM63837.1"/>
    <property type="molecule type" value="Genomic_DNA"/>
</dbReference>
<keyword evidence="7" id="KW-1185">Reference proteome</keyword>
<dbReference type="InterPro" id="IPR036390">
    <property type="entry name" value="WH_DNA-bd_sf"/>
</dbReference>
<evidence type="ECO:0000313" key="7">
    <source>
        <dbReference type="Proteomes" id="UP000294963"/>
    </source>
</evidence>
<protein>
    <submittedName>
        <fullName evidence="6">DNA-binding transcriptional LysR family regulator</fullName>
    </submittedName>
</protein>
<dbReference type="InterPro" id="IPR005119">
    <property type="entry name" value="LysR_subst-bd"/>
</dbReference>
<evidence type="ECO:0000256" key="2">
    <source>
        <dbReference type="ARBA" id="ARBA00023015"/>
    </source>
</evidence>
<dbReference type="Gene3D" id="3.40.190.10">
    <property type="entry name" value="Periplasmic binding protein-like II"/>
    <property type="match status" value="2"/>
</dbReference>
<dbReference type="AlphaFoldDB" id="A0A4R1XIQ9"/>